<dbReference type="InterPro" id="IPR001303">
    <property type="entry name" value="Aldolase_II/adducin_N"/>
</dbReference>
<dbReference type="SMART" id="SM01007">
    <property type="entry name" value="Aldolase_II"/>
    <property type="match status" value="1"/>
</dbReference>
<dbReference type="RefSeq" id="WP_046550970.1">
    <property type="nucleotide sequence ID" value="NZ_CP011308.1"/>
</dbReference>
<gene>
    <name evidence="4" type="ORF">YH65_05390</name>
</gene>
<name>A0A7U4RQH5_9BACT</name>
<keyword evidence="2" id="KW-0456">Lyase</keyword>
<feature type="domain" description="Class II aldolase/adducin N-terminal" evidence="3">
    <location>
        <begin position="24"/>
        <end position="201"/>
    </location>
</feature>
<reference evidence="5" key="2">
    <citation type="journal article" date="2017" name="Stand. Genomic Sci.">
        <title>Complete genome sequence of the sulfur-oxidizing chemolithoautotrophic Sulfurovum lithotrophicum 42BKTT.</title>
        <authorList>
            <person name="Jeon W."/>
            <person name="Priscilla L."/>
            <person name="Park G."/>
            <person name="Lee H."/>
            <person name="Lee N."/>
            <person name="Lee D."/>
            <person name="Kwon H."/>
            <person name="Ahn I."/>
            <person name="Lee C."/>
            <person name="Lee H."/>
            <person name="Ahn J."/>
        </authorList>
    </citation>
    <scope>NUCLEOTIDE SEQUENCE [LARGE SCALE GENOMIC DNA]</scope>
    <source>
        <strain evidence="5">ATCC BAA-797 / 42BKT</strain>
    </source>
</reference>
<proteinExistence type="predicted"/>
<dbReference type="EMBL" id="CP011308">
    <property type="protein sequence ID" value="AKF24883.1"/>
    <property type="molecule type" value="Genomic_DNA"/>
</dbReference>
<dbReference type="GO" id="GO:0005829">
    <property type="term" value="C:cytosol"/>
    <property type="evidence" value="ECO:0007669"/>
    <property type="project" value="TreeGrafter"/>
</dbReference>
<dbReference type="GO" id="GO:0046872">
    <property type="term" value="F:metal ion binding"/>
    <property type="evidence" value="ECO:0007669"/>
    <property type="project" value="UniProtKB-KW"/>
</dbReference>
<dbReference type="Gene3D" id="3.40.225.10">
    <property type="entry name" value="Class II aldolase/adducin N-terminal domain"/>
    <property type="match status" value="1"/>
</dbReference>
<dbReference type="GO" id="GO:0016832">
    <property type="term" value="F:aldehyde-lyase activity"/>
    <property type="evidence" value="ECO:0007669"/>
    <property type="project" value="TreeGrafter"/>
</dbReference>
<accession>A0A7U4RQH5</accession>
<reference evidence="4 5" key="1">
    <citation type="submission" date="2015-04" db="EMBL/GenBank/DDBJ databases">
        <title>Complete genome sequence of Sulfurovum lithotrophicum ATCC BAA-797T.</title>
        <authorList>
            <person name="Ahn J."/>
            <person name="Park G."/>
            <person name="Jeon W."/>
            <person name="Jang Y."/>
            <person name="Jang M."/>
            <person name="Lee H."/>
            <person name="Lee H."/>
        </authorList>
    </citation>
    <scope>NUCLEOTIDE SEQUENCE [LARGE SCALE GENOMIC DNA]</scope>
    <source>
        <strain evidence="5">ATCC BAA-797 / 42BKT</strain>
    </source>
</reference>
<dbReference type="AlphaFoldDB" id="A0A7U4RQH5"/>
<keyword evidence="1" id="KW-0479">Metal-binding</keyword>
<dbReference type="InterPro" id="IPR036409">
    <property type="entry name" value="Aldolase_II/adducin_N_sf"/>
</dbReference>
<dbReference type="OrthoDB" id="422493at2"/>
<keyword evidence="5" id="KW-1185">Reference proteome</keyword>
<dbReference type="InterPro" id="IPR050197">
    <property type="entry name" value="Aldolase_class_II_sugar_metab"/>
</dbReference>
<dbReference type="Proteomes" id="UP000034444">
    <property type="component" value="Chromosome"/>
</dbReference>
<evidence type="ECO:0000256" key="1">
    <source>
        <dbReference type="ARBA" id="ARBA00022723"/>
    </source>
</evidence>
<dbReference type="KEGG" id="slh:YH65_05390"/>
<sequence length="202" mass="22786">MIDGIIKYSIDHEIADTPLFSDYGELEALRRRLFALGLIGEKDGIGYGNISMRYDDTDTFFITATQTGKMPVLPPEYYSFVHAYDFGTFKIDSKGRHEPSSEALSHAMIYAIDKRIKAVIHVHSMALWNLMKSKEYLATTAEYGTAEMAEEIAGLYKEHDPLENNAFVMKGHEEGIITFGRRVEEAELALYSILKACLEEAV</sequence>
<protein>
    <recommendedName>
        <fullName evidence="3">Class II aldolase/adducin N-terminal domain-containing protein</fullName>
    </recommendedName>
</protein>
<evidence type="ECO:0000259" key="3">
    <source>
        <dbReference type="SMART" id="SM01007"/>
    </source>
</evidence>
<dbReference type="Pfam" id="PF00596">
    <property type="entry name" value="Aldolase_II"/>
    <property type="match status" value="1"/>
</dbReference>
<dbReference type="GO" id="GO:0019323">
    <property type="term" value="P:pentose catabolic process"/>
    <property type="evidence" value="ECO:0007669"/>
    <property type="project" value="TreeGrafter"/>
</dbReference>
<dbReference type="PANTHER" id="PTHR22789">
    <property type="entry name" value="FUCULOSE PHOSPHATE ALDOLASE"/>
    <property type="match status" value="1"/>
</dbReference>
<evidence type="ECO:0000313" key="4">
    <source>
        <dbReference type="EMBL" id="AKF24883.1"/>
    </source>
</evidence>
<evidence type="ECO:0000256" key="2">
    <source>
        <dbReference type="ARBA" id="ARBA00023239"/>
    </source>
</evidence>
<dbReference type="PANTHER" id="PTHR22789:SF0">
    <property type="entry name" value="3-OXO-TETRONATE 4-PHOSPHATE DECARBOXYLASE-RELATED"/>
    <property type="match status" value="1"/>
</dbReference>
<evidence type="ECO:0000313" key="5">
    <source>
        <dbReference type="Proteomes" id="UP000034444"/>
    </source>
</evidence>
<organism evidence="4 5">
    <name type="scientific">Sulfurovum lithotrophicum</name>
    <dbReference type="NCBI Taxonomy" id="206403"/>
    <lineage>
        <taxon>Bacteria</taxon>
        <taxon>Pseudomonadati</taxon>
        <taxon>Campylobacterota</taxon>
        <taxon>Epsilonproteobacteria</taxon>
        <taxon>Campylobacterales</taxon>
        <taxon>Sulfurovaceae</taxon>
        <taxon>Sulfurovum</taxon>
    </lineage>
</organism>
<dbReference type="SUPFAM" id="SSF53639">
    <property type="entry name" value="AraD/HMP-PK domain-like"/>
    <property type="match status" value="1"/>
</dbReference>